<gene>
    <name evidence="2" type="ORF">E1288_41240</name>
</gene>
<protein>
    <recommendedName>
        <fullName evidence="1">Knr4/Smi1-like domain-containing protein</fullName>
    </recommendedName>
</protein>
<dbReference type="Proteomes" id="UP000294947">
    <property type="component" value="Unassembled WGS sequence"/>
</dbReference>
<accession>A0A4R4XZ07</accession>
<dbReference type="EMBL" id="SMKW01000103">
    <property type="protein sequence ID" value="TDD36896.1"/>
    <property type="molecule type" value="Genomic_DNA"/>
</dbReference>
<dbReference type="InterPro" id="IPR037883">
    <property type="entry name" value="Knr4/Smi1-like_sf"/>
</dbReference>
<proteinExistence type="predicted"/>
<comment type="caution">
    <text evidence="2">The sequence shown here is derived from an EMBL/GenBank/DDBJ whole genome shotgun (WGS) entry which is preliminary data.</text>
</comment>
<dbReference type="AlphaFoldDB" id="A0A4R4XZ07"/>
<sequence length="149" mass="16948">MASLLISSNMATPENIVPCTPREVEEVHEATGVEQLPKQYEDFLLTMGRRAGHLLHGTDFFYPSIVELADEMRELLEECGVTHLVQPGSVLLGMHQGGELYWMEPGEPSGAVFLYIENDDSPRRNWPSLRDFLITQTKEEQAIREKYNL</sequence>
<feature type="domain" description="Knr4/Smi1-like" evidence="1">
    <location>
        <begin position="18"/>
        <end position="133"/>
    </location>
</feature>
<evidence type="ECO:0000313" key="2">
    <source>
        <dbReference type="EMBL" id="TDD36896.1"/>
    </source>
</evidence>
<name>A0A4R4XZ07_9PSEU</name>
<dbReference type="Pfam" id="PF09346">
    <property type="entry name" value="SMI1_KNR4"/>
    <property type="match status" value="1"/>
</dbReference>
<keyword evidence="3" id="KW-1185">Reference proteome</keyword>
<dbReference type="SUPFAM" id="SSF160631">
    <property type="entry name" value="SMI1/KNR4-like"/>
    <property type="match status" value="1"/>
</dbReference>
<dbReference type="Gene3D" id="3.40.1580.10">
    <property type="entry name" value="SMI1/KNR4-like"/>
    <property type="match status" value="1"/>
</dbReference>
<dbReference type="InterPro" id="IPR018958">
    <property type="entry name" value="Knr4/Smi1-like_dom"/>
</dbReference>
<evidence type="ECO:0000259" key="1">
    <source>
        <dbReference type="Pfam" id="PF09346"/>
    </source>
</evidence>
<reference evidence="2 3" key="1">
    <citation type="submission" date="2019-03" db="EMBL/GenBank/DDBJ databases">
        <title>Draft genome sequences of novel Actinobacteria.</title>
        <authorList>
            <person name="Sahin N."/>
            <person name="Ay H."/>
            <person name="Saygin H."/>
        </authorList>
    </citation>
    <scope>NUCLEOTIDE SEQUENCE [LARGE SCALE GENOMIC DNA]</scope>
    <source>
        <strain evidence="2 3">7K502</strain>
    </source>
</reference>
<evidence type="ECO:0000313" key="3">
    <source>
        <dbReference type="Proteomes" id="UP000294947"/>
    </source>
</evidence>
<organism evidence="2 3">
    <name type="scientific">Saccharopolyspora elongata</name>
    <dbReference type="NCBI Taxonomy" id="2530387"/>
    <lineage>
        <taxon>Bacteria</taxon>
        <taxon>Bacillati</taxon>
        <taxon>Actinomycetota</taxon>
        <taxon>Actinomycetes</taxon>
        <taxon>Pseudonocardiales</taxon>
        <taxon>Pseudonocardiaceae</taxon>
        <taxon>Saccharopolyspora</taxon>
    </lineage>
</organism>